<reference evidence="10 11" key="1">
    <citation type="journal article" date="2018" name="New Phytol.">
        <title>Comparative genomics and transcriptomics depict ericoid mycorrhizal fungi as versatile saprotrophs and plant mutualists.</title>
        <authorList>
            <person name="Martino E."/>
            <person name="Morin E."/>
            <person name="Grelet G.A."/>
            <person name="Kuo A."/>
            <person name="Kohler A."/>
            <person name="Daghino S."/>
            <person name="Barry K.W."/>
            <person name="Cichocki N."/>
            <person name="Clum A."/>
            <person name="Dockter R.B."/>
            <person name="Hainaut M."/>
            <person name="Kuo R.C."/>
            <person name="LaButti K."/>
            <person name="Lindahl B.D."/>
            <person name="Lindquist E.A."/>
            <person name="Lipzen A."/>
            <person name="Khouja H.R."/>
            <person name="Magnuson J."/>
            <person name="Murat C."/>
            <person name="Ohm R.A."/>
            <person name="Singer S.W."/>
            <person name="Spatafora J.W."/>
            <person name="Wang M."/>
            <person name="Veneault-Fourrey C."/>
            <person name="Henrissat B."/>
            <person name="Grigoriev I.V."/>
            <person name="Martin F.M."/>
            <person name="Perotto S."/>
        </authorList>
    </citation>
    <scope>NUCLEOTIDE SEQUENCE [LARGE SCALE GENOMIC DNA]</scope>
    <source>
        <strain evidence="10 11">ATCC 22711</strain>
    </source>
</reference>
<dbReference type="GeneID" id="36576879"/>
<gene>
    <name evidence="10" type="ORF">M430DRAFT_59443</name>
</gene>
<organism evidence="10 11">
    <name type="scientific">Amorphotheca resinae ATCC 22711</name>
    <dbReference type="NCBI Taxonomy" id="857342"/>
    <lineage>
        <taxon>Eukaryota</taxon>
        <taxon>Fungi</taxon>
        <taxon>Dikarya</taxon>
        <taxon>Ascomycota</taxon>
        <taxon>Pezizomycotina</taxon>
        <taxon>Leotiomycetes</taxon>
        <taxon>Helotiales</taxon>
        <taxon>Amorphothecaceae</taxon>
        <taxon>Amorphotheca</taxon>
    </lineage>
</organism>
<comment type="function">
    <text evidence="9">Phosphorylates Ins(1,3,4,5,6)P5 at position 2 to form Ins(1,2,3,4,5,6)P6 (InsP6 or phytate).</text>
</comment>
<proteinExistence type="inferred from homology"/>
<evidence type="ECO:0000313" key="10">
    <source>
        <dbReference type="EMBL" id="PSS17066.1"/>
    </source>
</evidence>
<keyword evidence="6 9" id="KW-0547">Nucleotide-binding</keyword>
<keyword evidence="11" id="KW-1185">Reference proteome</keyword>
<evidence type="ECO:0000256" key="3">
    <source>
        <dbReference type="ARBA" id="ARBA00012023"/>
    </source>
</evidence>
<dbReference type="Proteomes" id="UP000241818">
    <property type="component" value="Unassembled WGS sequence"/>
</dbReference>
<keyword evidence="7 9" id="KW-0418">Kinase</keyword>
<dbReference type="GO" id="GO:0005634">
    <property type="term" value="C:nucleus"/>
    <property type="evidence" value="ECO:0007669"/>
    <property type="project" value="TreeGrafter"/>
</dbReference>
<dbReference type="PANTHER" id="PTHR14456:SF2">
    <property type="entry name" value="INOSITOL-PENTAKISPHOSPHATE 2-KINASE"/>
    <property type="match status" value="1"/>
</dbReference>
<dbReference type="STRING" id="857342.A0A2T3B0Y7"/>
<dbReference type="GO" id="GO:0005524">
    <property type="term" value="F:ATP binding"/>
    <property type="evidence" value="ECO:0007669"/>
    <property type="project" value="UniProtKB-KW"/>
</dbReference>
<dbReference type="EC" id="2.7.1.158" evidence="3 9"/>
<protein>
    <recommendedName>
        <fullName evidence="4 9">Inositol-pentakisphosphate 2-kinase</fullName>
        <ecNumber evidence="3 9">2.7.1.158</ecNumber>
    </recommendedName>
</protein>
<comment type="similarity">
    <text evidence="2">Belongs to the IPK1 type 1 family.</text>
</comment>
<sequence>MMAVRDHPTLPDNVTLSYLAEGAANIVYRIHIPPGTPQPSVLEEYGDDEPQPTEIDSAPIWLRQFENKLLRLRKDLPTTSPCAAGHDTWLRLIAPLFPADQIVHQSLVELRPPGIITKLNEELRSWEQSSERSTIKKSHLRSLDLRPTQRQGIYLAEDDHGLLVTDMTSSGESGEEIIEFKPKWLCQSPSAPANSKRCRQCARAARTNARRARTGEHLMPLLCPLDLVSKSPSDLELVSSRLLAPDKDPAIIRRFARWLETNTLLQQLRTYQEMLDQKGVLVGDVDDENFLVAMTLRDCTVFVRFPPEGSGREIEARLGDLDVKSSRKKDYWRSIELPLIEEGWYAGTENKEDRQPLICRLSPERWNKRREEKDS</sequence>
<dbReference type="RefSeq" id="XP_024720574.1">
    <property type="nucleotide sequence ID" value="XM_024868798.1"/>
</dbReference>
<evidence type="ECO:0000256" key="6">
    <source>
        <dbReference type="ARBA" id="ARBA00022741"/>
    </source>
</evidence>
<evidence type="ECO:0000256" key="9">
    <source>
        <dbReference type="RuleBase" id="RU364126"/>
    </source>
</evidence>
<dbReference type="Pfam" id="PF06090">
    <property type="entry name" value="Ins_P5_2-kin"/>
    <property type="match status" value="1"/>
</dbReference>
<dbReference type="AlphaFoldDB" id="A0A2T3B0Y7"/>
<evidence type="ECO:0000256" key="8">
    <source>
        <dbReference type="ARBA" id="ARBA00022840"/>
    </source>
</evidence>
<evidence type="ECO:0000313" key="11">
    <source>
        <dbReference type="Proteomes" id="UP000241818"/>
    </source>
</evidence>
<comment type="domain">
    <text evidence="9">The EXKPK motif is conserved in inositol-pentakisphosphate 2-kinases of both family 1 and 2.</text>
</comment>
<dbReference type="InParanoid" id="A0A2T3B0Y7"/>
<comment type="catalytic activity">
    <reaction evidence="9">
        <text>1D-myo-inositol 1,3,4,5,6-pentakisphosphate + ATP = 1D-myo-inositol hexakisphosphate + ADP + H(+)</text>
        <dbReference type="Rhea" id="RHEA:20313"/>
        <dbReference type="ChEBI" id="CHEBI:15378"/>
        <dbReference type="ChEBI" id="CHEBI:30616"/>
        <dbReference type="ChEBI" id="CHEBI:57733"/>
        <dbReference type="ChEBI" id="CHEBI:58130"/>
        <dbReference type="ChEBI" id="CHEBI:456216"/>
        <dbReference type="EC" id="2.7.1.158"/>
    </reaction>
</comment>
<dbReference type="EMBL" id="KZ679012">
    <property type="protein sequence ID" value="PSS17066.1"/>
    <property type="molecule type" value="Genomic_DNA"/>
</dbReference>
<evidence type="ECO:0000256" key="4">
    <source>
        <dbReference type="ARBA" id="ARBA00014846"/>
    </source>
</evidence>
<dbReference type="OrthoDB" id="272370at2759"/>
<evidence type="ECO:0000256" key="5">
    <source>
        <dbReference type="ARBA" id="ARBA00022679"/>
    </source>
</evidence>
<dbReference type="PANTHER" id="PTHR14456">
    <property type="entry name" value="INOSITOL POLYPHOSPHATE KINASE 1"/>
    <property type="match status" value="1"/>
</dbReference>
<keyword evidence="8 9" id="KW-0067">ATP-binding</keyword>
<dbReference type="InterPro" id="IPR009286">
    <property type="entry name" value="Ins_P5_2-kin"/>
</dbReference>
<evidence type="ECO:0000256" key="2">
    <source>
        <dbReference type="ARBA" id="ARBA00008305"/>
    </source>
</evidence>
<comment type="function">
    <text evidence="1">Has kinase activity and phosphorylates inositol-1,3,4,5,6-pentakisphosphate (Ins(1,3,4,5,6)P5) to produce 1,2,3,4,5,6-hexakisphosphate (InsP6), also known as phytate.</text>
</comment>
<evidence type="ECO:0000256" key="1">
    <source>
        <dbReference type="ARBA" id="ARBA00003979"/>
    </source>
</evidence>
<dbReference type="GO" id="GO:0035299">
    <property type="term" value="F:inositol-1,3,4,5,6-pentakisphosphate 2-kinase activity"/>
    <property type="evidence" value="ECO:0007669"/>
    <property type="project" value="UniProtKB-EC"/>
</dbReference>
<evidence type="ECO:0000256" key="7">
    <source>
        <dbReference type="ARBA" id="ARBA00022777"/>
    </source>
</evidence>
<name>A0A2T3B0Y7_AMORE</name>
<keyword evidence="5 9" id="KW-0808">Transferase</keyword>
<dbReference type="GO" id="GO:0032958">
    <property type="term" value="P:inositol phosphate biosynthetic process"/>
    <property type="evidence" value="ECO:0007669"/>
    <property type="project" value="TreeGrafter"/>
</dbReference>
<accession>A0A2T3B0Y7</accession>